<organism evidence="1 2">
    <name type="scientific">Clostridium saccharoperbutylacetonicum N1-4(HMT)</name>
    <dbReference type="NCBI Taxonomy" id="931276"/>
    <lineage>
        <taxon>Bacteria</taxon>
        <taxon>Bacillati</taxon>
        <taxon>Bacillota</taxon>
        <taxon>Clostridia</taxon>
        <taxon>Eubacteriales</taxon>
        <taxon>Clostridiaceae</taxon>
        <taxon>Clostridium</taxon>
    </lineage>
</organism>
<evidence type="ECO:0000313" key="1">
    <source>
        <dbReference type="EMBL" id="AGF59581.1"/>
    </source>
</evidence>
<dbReference type="PATRIC" id="fig|931276.5.peg.5906"/>
<proteinExistence type="predicted"/>
<dbReference type="AlphaFoldDB" id="M1MYI0"/>
<dbReference type="EMBL" id="CP004122">
    <property type="protein sequence ID" value="AGF59581.1"/>
    <property type="molecule type" value="Genomic_DNA"/>
</dbReference>
<dbReference type="HOGENOM" id="CLU_313928_0_0_9"/>
<evidence type="ECO:0000313" key="2">
    <source>
        <dbReference type="Proteomes" id="UP000011728"/>
    </source>
</evidence>
<dbReference type="Proteomes" id="UP000011728">
    <property type="component" value="Plasmid Csp_135p"/>
</dbReference>
<protein>
    <submittedName>
        <fullName evidence="1">Uncharacterized protein</fullName>
    </submittedName>
</protein>
<keyword evidence="2" id="KW-1185">Reference proteome</keyword>
<gene>
    <name evidence="1" type="ORF">Cspa_135p00210</name>
</gene>
<sequence length="932" mass="106254">MSGFNVETYEIFRKKNSIANEGNYDNLSNRVAVLENNLMSINSTFTYDFDNDDYIDLYKSTVTMTSNGIIPKQYLNKTFINFNEDDDYVDYDNSTHINWDQIKKEIAIDDDSTLTGTLMLKEINVNSAVGMKFDCDYKNKDTISALLPQDLINGNLWFVSEVDNYGRLWVLSCQQFDYGTANNINFVIYNKDMSVYKSYTLPNKALFNDNDTAAQYPVFNSARIKFTDENVAVVVTRTIPTFKDGGHVEQNSNATFTDYVTLLNEIGNYNKLGSYSGYYIYNASQYIHVLCGSTPAEIELGKDFIFVMPGSYKCYMSDNASYLNYRNRNFIGYEITGSLTDLTNVRLIKNAFKNSFPRITGWEPGGSRYTVFRNSNVVYVNDFFHTFGASKELMGSPSCTDANISNSINQIYSLQCGINTETKSFSCETLATDMNFVPLSCTSNDVVTYSHNGFNGIYYASNGRLYIFGNSPLNSKDGLLNCYTVDWSSRKKGSLVVNNVFSKKVQLETCSFAESEFNVYDNLPNSNSSTFMKIIEHKNKLHLFFMAPQSDTIRRLCLKYMSFDYDLTLIAEETIIYAQESDSKKLQDFNVSIFNDELLVLYSVGDRTDPRENNQYSQLYAVKIGYVTSTVKFYYLDDAKRVWTNINSGDEVKFVSPVSEVYMKAVLESDTYDCSPTINNITIQTWNNNNGVSRQSEYYSKRIEEVQDDGKGVLSADYEANDGVIDWFVSYDGGQIYNKINLNEEFVFTHLDAPDFRVKAVMSVTDNAKKLPIIHSYTLKTNSLVLHSDLEEIQINLIKTNFKIDTYTRASKNGLMKMTIDTLSDENFIDQKNSKYTFYNSYGYAGGNYLQTKPEEVNEKVRSILLSVDEICENPNSKIIYYASADGGLNFKEIKPNVKTQLTNVNTEKDQIVMKAVFYEGAKLNAWGWAWD</sequence>
<reference evidence="1 2" key="1">
    <citation type="submission" date="2013-02" db="EMBL/GenBank/DDBJ databases">
        <title>Genome sequence of Clostridium saccharoperbutylacetonicum N1-4(HMT).</title>
        <authorList>
            <person name="Poehlein A."/>
            <person name="Daniel R."/>
        </authorList>
    </citation>
    <scope>NUCLEOTIDE SEQUENCE [LARGE SCALE GENOMIC DNA]</scope>
    <source>
        <strain evidence="2">N1-4(HMT)</strain>
        <plasmid evidence="2">Plasmid Csp_135p</plasmid>
    </source>
</reference>
<accession>M1MYI0</accession>
<keyword evidence="1" id="KW-0614">Plasmid</keyword>
<dbReference type="RefSeq" id="WP_015395888.1">
    <property type="nucleotide sequence ID" value="NC_020292.1"/>
</dbReference>
<geneLocation type="plasmid" evidence="1 2">
    <name>Csp_135p</name>
</geneLocation>
<dbReference type="KEGG" id="csr:Cspa_135p00210"/>
<name>M1MYI0_9CLOT</name>